<dbReference type="GO" id="GO:0044550">
    <property type="term" value="P:secondary metabolite biosynthetic process"/>
    <property type="evidence" value="ECO:0007669"/>
    <property type="project" value="TreeGrafter"/>
</dbReference>
<dbReference type="SUPFAM" id="SSF56801">
    <property type="entry name" value="Acetyl-CoA synthetase-like"/>
    <property type="match status" value="1"/>
</dbReference>
<accession>A0A5B1B6U0</accession>
<dbReference type="PANTHER" id="PTHR45527:SF1">
    <property type="entry name" value="FATTY ACID SYNTHASE"/>
    <property type="match status" value="1"/>
</dbReference>
<name>A0A5B1B6U0_MYCSI</name>
<dbReference type="PROSITE" id="PS00012">
    <property type="entry name" value="PHOSPHOPANTETHEINE"/>
    <property type="match status" value="1"/>
</dbReference>
<dbReference type="OrthoDB" id="4501954at2"/>
<dbReference type="Gene3D" id="3.40.50.1820">
    <property type="entry name" value="alpha/beta hydrolase"/>
    <property type="match status" value="1"/>
</dbReference>
<comment type="caution">
    <text evidence="6">The sequence shown here is derived from an EMBL/GenBank/DDBJ whole genome shotgun (WGS) entry which is preliminary data.</text>
</comment>
<dbReference type="InterPro" id="IPR009081">
    <property type="entry name" value="PP-bd_ACP"/>
</dbReference>
<dbReference type="RefSeq" id="WP_149656528.1">
    <property type="nucleotide sequence ID" value="NZ_VTZN01000340.1"/>
</dbReference>
<dbReference type="SMART" id="SM00823">
    <property type="entry name" value="PKS_PP"/>
    <property type="match status" value="1"/>
</dbReference>
<feature type="non-terminal residue" evidence="6">
    <location>
        <position position="1"/>
    </location>
</feature>
<dbReference type="SUPFAM" id="SSF53335">
    <property type="entry name" value="S-adenosyl-L-methionine-dependent methyltransferases"/>
    <property type="match status" value="1"/>
</dbReference>
<dbReference type="Gene3D" id="3.30.300.30">
    <property type="match status" value="2"/>
</dbReference>
<evidence type="ECO:0000256" key="1">
    <source>
        <dbReference type="ARBA" id="ARBA00001957"/>
    </source>
</evidence>
<evidence type="ECO:0000259" key="5">
    <source>
        <dbReference type="PROSITE" id="PS50075"/>
    </source>
</evidence>
<dbReference type="FunFam" id="1.10.1200.10:FF:000016">
    <property type="entry name" value="Non-ribosomal peptide synthase"/>
    <property type="match status" value="1"/>
</dbReference>
<organism evidence="6 7">
    <name type="scientific">Mycobacterium simiae</name>
    <name type="common">Mycobacterium habana</name>
    <dbReference type="NCBI Taxonomy" id="1784"/>
    <lineage>
        <taxon>Bacteria</taxon>
        <taxon>Bacillati</taxon>
        <taxon>Actinomycetota</taxon>
        <taxon>Actinomycetes</taxon>
        <taxon>Mycobacteriales</taxon>
        <taxon>Mycobacteriaceae</taxon>
        <taxon>Mycobacterium</taxon>
        <taxon>Mycobacterium simiae complex</taxon>
    </lineage>
</organism>
<dbReference type="AlphaFoldDB" id="A0A5B1B6U0"/>
<evidence type="ECO:0000256" key="2">
    <source>
        <dbReference type="ARBA" id="ARBA00022450"/>
    </source>
</evidence>
<sequence length="710" mass="76558">ASAPLRAGLGAAPIGSPVPGAALFVLDAGLHPVPVGVAGELYVAGAGVGYGYVGRAGLTASRFVACPFGGFGARMYRTGDVVRWTAQGELQFVGRADDQVKIRGYRIEPAEIEAVLVGHSRVAQAVVVAHAAGDEQQLVAYVVRDRRAALMRVPERESQLVTQWQGVDHELYSGSLQPAAATVLGEDFSGWNSSYTGAPIPLAQMRQWRLATVERIAGLAPQRILEIGVGSGLLLAPLAPRCLEYWATDFSASTIEALGDALASQSWGDRVRLQVQPADVSDGLPCHHFDVVVLNSVIQYFPNVGYLLDVLSAMMQLLAPGGALFIGDVRNLTLLGALSTGIVCAEHPDASAAVVGEQVRRKLLAEHELLVAPEFFTVLARHIPDIAAVDIQLKQMESVNELSNYRYDVVLRKAPVAVQSLAQVPARPWRHWKSLAVLGQHLETEHPCALRITDVPHAGIWTEVAISQALQHVDDGTPLGALGPEPPAAAVLPYQCRQLGQSLGYTTTVTCSPAPGLMDIIYTRPSTAAITDTYLPANPLQPLTDYVNDPSSAELSTELRRYSADRLPEYMVPTAIMVIESLPLTVNGKLDRRALPAPHFLTSTTYQAPRNPGEHVLVALFSEILGIAHIGIHDNFFDLGGHSLSATRLIVRIRTELAAEVPIRVIFETPTAAGLAHWITTQSHHQPQTPLTPRPRPPHTPLSFAQQRMW</sequence>
<feature type="compositionally biased region" description="Pro residues" evidence="4">
    <location>
        <begin position="690"/>
        <end position="700"/>
    </location>
</feature>
<reference evidence="6 7" key="1">
    <citation type="submission" date="2019-09" db="EMBL/GenBank/DDBJ databases">
        <title>Report of infection by Mycobacterium simiae a patient suffering from pulmonary tuberculosis.</title>
        <authorList>
            <person name="Mohanty P.S."/>
            <person name="Bansal A.K."/>
            <person name="Singh H."/>
            <person name="Sharma S."/>
            <person name="Patil S.A."/>
            <person name="Upadhaya P."/>
            <person name="Singh P.K."/>
            <person name="Kumar D."/>
            <person name="Kumar S."/>
            <person name="Singh R.K."/>
            <person name="Chaudhary B."/>
        </authorList>
    </citation>
    <scope>NUCLEOTIDE SEQUENCE [LARGE SCALE GENOMIC DNA]</scope>
    <source>
        <strain evidence="6 7">JAL-560-SIM</strain>
    </source>
</reference>
<dbReference type="InterPro" id="IPR042099">
    <property type="entry name" value="ANL_N_sf"/>
</dbReference>
<dbReference type="Pfam" id="PF00550">
    <property type="entry name" value="PP-binding"/>
    <property type="match status" value="1"/>
</dbReference>
<evidence type="ECO:0000256" key="3">
    <source>
        <dbReference type="ARBA" id="ARBA00022553"/>
    </source>
</evidence>
<keyword evidence="2" id="KW-0596">Phosphopantetheine</keyword>
<feature type="non-terminal residue" evidence="6">
    <location>
        <position position="710"/>
    </location>
</feature>
<dbReference type="InterPro" id="IPR006162">
    <property type="entry name" value="Ppantetheine_attach_site"/>
</dbReference>
<feature type="region of interest" description="Disordered" evidence="4">
    <location>
        <begin position="681"/>
        <end position="710"/>
    </location>
</feature>
<dbReference type="InterPro" id="IPR029058">
    <property type="entry name" value="AB_hydrolase_fold"/>
</dbReference>
<comment type="cofactor">
    <cofactor evidence="1">
        <name>pantetheine 4'-phosphate</name>
        <dbReference type="ChEBI" id="CHEBI:47942"/>
    </cofactor>
</comment>
<dbReference type="InterPro" id="IPR029063">
    <property type="entry name" value="SAM-dependent_MTases_sf"/>
</dbReference>
<dbReference type="InterPro" id="IPR020806">
    <property type="entry name" value="PKS_PP-bd"/>
</dbReference>
<dbReference type="GO" id="GO:0031177">
    <property type="term" value="F:phosphopantetheine binding"/>
    <property type="evidence" value="ECO:0007669"/>
    <property type="project" value="InterPro"/>
</dbReference>
<dbReference type="GO" id="GO:0005829">
    <property type="term" value="C:cytosol"/>
    <property type="evidence" value="ECO:0007669"/>
    <property type="project" value="TreeGrafter"/>
</dbReference>
<dbReference type="GO" id="GO:0043041">
    <property type="term" value="P:amino acid activation for nonribosomal peptide biosynthetic process"/>
    <property type="evidence" value="ECO:0007669"/>
    <property type="project" value="TreeGrafter"/>
</dbReference>
<gene>
    <name evidence="6" type="ORF">F0Q45_25540</name>
</gene>
<dbReference type="Proteomes" id="UP000324701">
    <property type="component" value="Unassembled WGS sequence"/>
</dbReference>
<keyword evidence="3" id="KW-0597">Phosphoprotein</keyword>
<dbReference type="InterPro" id="IPR045851">
    <property type="entry name" value="AMP-bd_C_sf"/>
</dbReference>
<evidence type="ECO:0000313" key="6">
    <source>
        <dbReference type="EMBL" id="KAA1243555.1"/>
    </source>
</evidence>
<dbReference type="Pfam" id="PF08242">
    <property type="entry name" value="Methyltransf_12"/>
    <property type="match status" value="1"/>
</dbReference>
<dbReference type="SUPFAM" id="SSF47336">
    <property type="entry name" value="ACP-like"/>
    <property type="match status" value="1"/>
</dbReference>
<dbReference type="EMBL" id="VTZN01000340">
    <property type="protein sequence ID" value="KAA1243555.1"/>
    <property type="molecule type" value="Genomic_DNA"/>
</dbReference>
<dbReference type="InterPro" id="IPR013217">
    <property type="entry name" value="Methyltransf_12"/>
</dbReference>
<protein>
    <submittedName>
        <fullName evidence="6">AMP-binding protein</fullName>
    </submittedName>
</protein>
<keyword evidence="7" id="KW-1185">Reference proteome</keyword>
<dbReference type="PROSITE" id="PS50075">
    <property type="entry name" value="CARRIER"/>
    <property type="match status" value="1"/>
</dbReference>
<evidence type="ECO:0000313" key="7">
    <source>
        <dbReference type="Proteomes" id="UP000324701"/>
    </source>
</evidence>
<dbReference type="PANTHER" id="PTHR45527">
    <property type="entry name" value="NONRIBOSOMAL PEPTIDE SYNTHETASE"/>
    <property type="match status" value="1"/>
</dbReference>
<proteinExistence type="predicted"/>
<dbReference type="Gene3D" id="3.40.50.150">
    <property type="entry name" value="Vaccinia Virus protein VP39"/>
    <property type="match status" value="1"/>
</dbReference>
<evidence type="ECO:0000256" key="4">
    <source>
        <dbReference type="SAM" id="MobiDB-lite"/>
    </source>
</evidence>
<dbReference type="GO" id="GO:0072330">
    <property type="term" value="P:monocarboxylic acid biosynthetic process"/>
    <property type="evidence" value="ECO:0007669"/>
    <property type="project" value="UniProtKB-ARBA"/>
</dbReference>
<dbReference type="CDD" id="cd02440">
    <property type="entry name" value="AdoMet_MTases"/>
    <property type="match status" value="1"/>
</dbReference>
<dbReference type="InterPro" id="IPR036736">
    <property type="entry name" value="ACP-like_sf"/>
</dbReference>
<feature type="domain" description="Carrier" evidence="5">
    <location>
        <begin position="608"/>
        <end position="683"/>
    </location>
</feature>
<dbReference type="Gene3D" id="3.40.50.12780">
    <property type="entry name" value="N-terminal domain of ligase-like"/>
    <property type="match status" value="1"/>
</dbReference>